<dbReference type="InterPro" id="IPR005467">
    <property type="entry name" value="His_kinase_dom"/>
</dbReference>
<reference evidence="13 14" key="1">
    <citation type="submission" date="2010-08" db="EMBL/GenBank/DDBJ databases">
        <title>The draft genome of Desulfovibrio fructosovorans JJ.</title>
        <authorList>
            <consortium name="US DOE Joint Genome Institute (JGI-PGF)"/>
            <person name="Lucas S."/>
            <person name="Copeland A."/>
            <person name="Lapidus A."/>
            <person name="Cheng J.-F."/>
            <person name="Bruce D."/>
            <person name="Goodwin L."/>
            <person name="Pitluck S."/>
            <person name="Land M.L."/>
            <person name="Hauser L."/>
            <person name="Chang Y.-J."/>
            <person name="Jeffries C."/>
            <person name="Wall J.D."/>
            <person name="Stahl D.A."/>
            <person name="Arkin A.P."/>
            <person name="Dehal P."/>
            <person name="Stolyar S.M."/>
            <person name="Hazen T.C."/>
            <person name="Woyke T.J."/>
        </authorList>
    </citation>
    <scope>NUCLEOTIDE SEQUENCE [LARGE SCALE GENOMIC DNA]</scope>
    <source>
        <strain evidence="13 14">JJ</strain>
    </source>
</reference>
<dbReference type="PANTHER" id="PTHR43065">
    <property type="entry name" value="SENSOR HISTIDINE KINASE"/>
    <property type="match status" value="1"/>
</dbReference>
<dbReference type="InterPro" id="IPR001610">
    <property type="entry name" value="PAC"/>
</dbReference>
<accession>E1JS84</accession>
<dbReference type="PANTHER" id="PTHR43065:SF46">
    <property type="entry name" value="C4-DICARBOXYLATE TRANSPORT SENSOR PROTEIN DCTB"/>
    <property type="match status" value="1"/>
</dbReference>
<dbReference type="Gene3D" id="1.10.287.130">
    <property type="match status" value="1"/>
</dbReference>
<evidence type="ECO:0000259" key="12">
    <source>
        <dbReference type="PROSITE" id="PS50113"/>
    </source>
</evidence>
<evidence type="ECO:0000256" key="3">
    <source>
        <dbReference type="ARBA" id="ARBA00022679"/>
    </source>
</evidence>
<dbReference type="RefSeq" id="WP_005990754.1">
    <property type="nucleotide sequence ID" value="NZ_AECZ01000002.1"/>
</dbReference>
<dbReference type="InterPro" id="IPR035965">
    <property type="entry name" value="PAS-like_dom_sf"/>
</dbReference>
<dbReference type="Pfam" id="PF02518">
    <property type="entry name" value="HATPase_c"/>
    <property type="match status" value="1"/>
</dbReference>
<feature type="domain" description="PAC" evidence="12">
    <location>
        <begin position="344"/>
        <end position="396"/>
    </location>
</feature>
<dbReference type="Pfam" id="PF13426">
    <property type="entry name" value="PAS_9"/>
    <property type="match status" value="1"/>
</dbReference>
<dbReference type="SUPFAM" id="SSF52172">
    <property type="entry name" value="CheY-like"/>
    <property type="match status" value="1"/>
</dbReference>
<dbReference type="InterPro" id="IPR013655">
    <property type="entry name" value="PAS_fold_3"/>
</dbReference>
<dbReference type="SMART" id="SM00387">
    <property type="entry name" value="HATPase_c"/>
    <property type="match status" value="1"/>
</dbReference>
<dbReference type="SUPFAM" id="SSF55785">
    <property type="entry name" value="PYP-like sensor domain (PAS domain)"/>
    <property type="match status" value="3"/>
</dbReference>
<dbReference type="Pfam" id="PF00072">
    <property type="entry name" value="Response_reg"/>
    <property type="match status" value="1"/>
</dbReference>
<feature type="domain" description="PAC" evidence="12">
    <location>
        <begin position="469"/>
        <end position="519"/>
    </location>
</feature>
<dbReference type="OrthoDB" id="9769169at2"/>
<keyword evidence="6" id="KW-0067">ATP-binding</keyword>
<keyword evidence="4" id="KW-0547">Nucleotide-binding</keyword>
<dbReference type="InterPro" id="IPR013656">
    <property type="entry name" value="PAS_4"/>
</dbReference>
<proteinExistence type="predicted"/>
<dbReference type="CDD" id="cd00130">
    <property type="entry name" value="PAS"/>
    <property type="match status" value="3"/>
</dbReference>
<dbReference type="Gene3D" id="3.30.450.20">
    <property type="entry name" value="PAS domain"/>
    <property type="match status" value="3"/>
</dbReference>
<dbReference type="Proteomes" id="UP000006250">
    <property type="component" value="Unassembled WGS sequence"/>
</dbReference>
<dbReference type="STRING" id="596151.DesfrDRAFT_0483"/>
<dbReference type="EC" id="2.7.13.3" evidence="2"/>
<sequence>MAQGEKSEGRKSVLIVENDLASADQLRAQIMRLGYQALGPATDVMTAMDMVARLVPDIAIIDLSPADATIGLDLGRTVAARNIPVIFTTAKHDLGIMFRAAQAKPSGLLLKPLEPHMLAVALETALRLRAEDMLARRCQDLSESERRFRAVFEQAGVGVNRQTPEGRFIEVNERFARLLGRPVMEVIGHSYREFTHPDDLEGQEAAFRDLLAGRKDSVVREKRYVRPDGSIVWCRINLTAARDRQGHPECLLAVTEDITARKRAETELINQLAFQRSLMDAAVNPIFVQDPAGHYVSINKACATLLGMTIESAQGLTAREIFSDDLWEELAERDREILSQGGVQEFEVALEDASGRLRHLVLNRARFDDAEGHPQGIVSVGTDVTDSKRVEKDLRDEQEVLQRILAGIRAGIFIIDPRTKRIEDVNPVAEELCGRSREELVGEPCRAICWRGMDGREVTACPLMERNILNEEMRLMRPDGRTVPVIKTVISAKRRGEVRLFEIVFDVSERKALERQLAVAQKLESIGELAAGIAHEINTPTQYIGDNLHFLSTAFAGLGTALSKIQAEAERLADAAGDAAAREAIAAARSEADVDFLLEEAPRALEQSVEGVARVTAIVSAMKKFSHPGGEEKTAVDINAAVENTVTVAKNEWKYVADVVLELDRGLPPVFCLPGDFNQVILNILVNAAHAVAERVKGTAEKGVITIRTAADGDNLVLSVTDTGMGIAEENRGKIFDPFFTTKEVGKGTGQGLAITHNIVVSKHGGAIDFETEPGRGTTFYVRVPFGGKPAGAPSGASA</sequence>
<keyword evidence="3" id="KW-0808">Transferase</keyword>
<organism evidence="13 14">
    <name type="scientific">Solidesulfovibrio fructosivorans JJ]</name>
    <dbReference type="NCBI Taxonomy" id="596151"/>
    <lineage>
        <taxon>Bacteria</taxon>
        <taxon>Pseudomonadati</taxon>
        <taxon>Thermodesulfobacteriota</taxon>
        <taxon>Desulfovibrionia</taxon>
        <taxon>Desulfovibrionales</taxon>
        <taxon>Desulfovibrionaceae</taxon>
        <taxon>Solidesulfovibrio</taxon>
    </lineage>
</organism>
<dbReference type="Gene3D" id="3.40.50.2300">
    <property type="match status" value="1"/>
</dbReference>
<evidence type="ECO:0000259" key="9">
    <source>
        <dbReference type="PROSITE" id="PS50109"/>
    </source>
</evidence>
<dbReference type="GO" id="GO:0004673">
    <property type="term" value="F:protein histidine kinase activity"/>
    <property type="evidence" value="ECO:0007669"/>
    <property type="project" value="UniProtKB-EC"/>
</dbReference>
<keyword evidence="7" id="KW-0902">Two-component regulatory system</keyword>
<dbReference type="AlphaFoldDB" id="E1JS84"/>
<dbReference type="Pfam" id="PF08448">
    <property type="entry name" value="PAS_4"/>
    <property type="match status" value="1"/>
</dbReference>
<evidence type="ECO:0000256" key="6">
    <source>
        <dbReference type="ARBA" id="ARBA00022840"/>
    </source>
</evidence>
<dbReference type="PROSITE" id="PS50113">
    <property type="entry name" value="PAC"/>
    <property type="match status" value="3"/>
</dbReference>
<name>E1JS84_SOLFR</name>
<dbReference type="PROSITE" id="PS50110">
    <property type="entry name" value="RESPONSE_REGULATORY"/>
    <property type="match status" value="1"/>
</dbReference>
<feature type="domain" description="PAS" evidence="11">
    <location>
        <begin position="144"/>
        <end position="214"/>
    </location>
</feature>
<dbReference type="SUPFAM" id="SSF55874">
    <property type="entry name" value="ATPase domain of HSP90 chaperone/DNA topoisomerase II/histidine kinase"/>
    <property type="match status" value="1"/>
</dbReference>
<keyword evidence="5 13" id="KW-0418">Kinase</keyword>
<evidence type="ECO:0000256" key="5">
    <source>
        <dbReference type="ARBA" id="ARBA00022777"/>
    </source>
</evidence>
<dbReference type="EMBL" id="AECZ01000002">
    <property type="protein sequence ID" value="EFL52853.1"/>
    <property type="molecule type" value="Genomic_DNA"/>
</dbReference>
<evidence type="ECO:0000256" key="7">
    <source>
        <dbReference type="ARBA" id="ARBA00023012"/>
    </source>
</evidence>
<dbReference type="SMART" id="SM00086">
    <property type="entry name" value="PAC"/>
    <property type="match status" value="3"/>
</dbReference>
<evidence type="ECO:0000256" key="2">
    <source>
        <dbReference type="ARBA" id="ARBA00012438"/>
    </source>
</evidence>
<evidence type="ECO:0000313" key="13">
    <source>
        <dbReference type="EMBL" id="EFL52853.1"/>
    </source>
</evidence>
<feature type="modified residue" description="4-aspartylphosphate" evidence="8">
    <location>
        <position position="62"/>
    </location>
</feature>
<feature type="domain" description="PAS" evidence="11">
    <location>
        <begin position="397"/>
        <end position="443"/>
    </location>
</feature>
<feature type="domain" description="Histidine kinase" evidence="9">
    <location>
        <begin position="532"/>
        <end position="788"/>
    </location>
</feature>
<dbReference type="PROSITE" id="PS50109">
    <property type="entry name" value="HIS_KIN"/>
    <property type="match status" value="1"/>
</dbReference>
<dbReference type="InterPro" id="IPR000700">
    <property type="entry name" value="PAS-assoc_C"/>
</dbReference>
<comment type="caution">
    <text evidence="13">The sequence shown here is derived from an EMBL/GenBank/DDBJ whole genome shotgun (WGS) entry which is preliminary data.</text>
</comment>
<feature type="domain" description="PAS" evidence="11">
    <location>
        <begin position="271"/>
        <end position="341"/>
    </location>
</feature>
<dbReference type="Pfam" id="PF08447">
    <property type="entry name" value="PAS_3"/>
    <property type="match status" value="1"/>
</dbReference>
<feature type="domain" description="PAC" evidence="12">
    <location>
        <begin position="218"/>
        <end position="270"/>
    </location>
</feature>
<dbReference type="GO" id="GO:0000160">
    <property type="term" value="P:phosphorelay signal transduction system"/>
    <property type="evidence" value="ECO:0007669"/>
    <property type="project" value="UniProtKB-KW"/>
</dbReference>
<dbReference type="InterPro" id="IPR011006">
    <property type="entry name" value="CheY-like_superfamily"/>
</dbReference>
<dbReference type="SMART" id="SM00091">
    <property type="entry name" value="PAS"/>
    <property type="match status" value="3"/>
</dbReference>
<gene>
    <name evidence="13" type="ORF">DesfrDRAFT_0483</name>
</gene>
<dbReference type="PROSITE" id="PS50112">
    <property type="entry name" value="PAS"/>
    <property type="match status" value="3"/>
</dbReference>
<dbReference type="Gene3D" id="3.30.565.10">
    <property type="entry name" value="Histidine kinase-like ATPase, C-terminal domain"/>
    <property type="match status" value="1"/>
</dbReference>
<evidence type="ECO:0000259" key="11">
    <source>
        <dbReference type="PROSITE" id="PS50112"/>
    </source>
</evidence>
<keyword evidence="14" id="KW-1185">Reference proteome</keyword>
<dbReference type="eggNOG" id="COG4191">
    <property type="taxonomic scope" value="Bacteria"/>
</dbReference>
<dbReference type="GO" id="GO:0005524">
    <property type="term" value="F:ATP binding"/>
    <property type="evidence" value="ECO:0007669"/>
    <property type="project" value="UniProtKB-KW"/>
</dbReference>
<evidence type="ECO:0000256" key="1">
    <source>
        <dbReference type="ARBA" id="ARBA00000085"/>
    </source>
</evidence>
<comment type="catalytic activity">
    <reaction evidence="1">
        <text>ATP + protein L-histidine = ADP + protein N-phospho-L-histidine.</text>
        <dbReference type="EC" id="2.7.13.3"/>
    </reaction>
</comment>
<evidence type="ECO:0000313" key="14">
    <source>
        <dbReference type="Proteomes" id="UP000006250"/>
    </source>
</evidence>
<dbReference type="InterPro" id="IPR000014">
    <property type="entry name" value="PAS"/>
</dbReference>
<dbReference type="InterPro" id="IPR003594">
    <property type="entry name" value="HATPase_dom"/>
</dbReference>
<dbReference type="InterPro" id="IPR001789">
    <property type="entry name" value="Sig_transdc_resp-reg_receiver"/>
</dbReference>
<evidence type="ECO:0000259" key="10">
    <source>
        <dbReference type="PROSITE" id="PS50110"/>
    </source>
</evidence>
<dbReference type="InterPro" id="IPR036890">
    <property type="entry name" value="HATPase_C_sf"/>
</dbReference>
<keyword evidence="8" id="KW-0597">Phosphoprotein</keyword>
<dbReference type="NCBIfam" id="TIGR00229">
    <property type="entry name" value="sensory_box"/>
    <property type="match status" value="3"/>
</dbReference>
<feature type="domain" description="Response regulatory" evidence="10">
    <location>
        <begin position="12"/>
        <end position="126"/>
    </location>
</feature>
<evidence type="ECO:0000256" key="8">
    <source>
        <dbReference type="PROSITE-ProRule" id="PRU00169"/>
    </source>
</evidence>
<protein>
    <recommendedName>
        <fullName evidence="2">histidine kinase</fullName>
        <ecNumber evidence="2">2.7.13.3</ecNumber>
    </recommendedName>
</protein>
<dbReference type="InterPro" id="IPR004358">
    <property type="entry name" value="Sig_transdc_His_kin-like_C"/>
</dbReference>
<dbReference type="SMART" id="SM00448">
    <property type="entry name" value="REC"/>
    <property type="match status" value="1"/>
</dbReference>
<dbReference type="PRINTS" id="PR00344">
    <property type="entry name" value="BCTRLSENSOR"/>
</dbReference>
<evidence type="ECO:0000256" key="4">
    <source>
        <dbReference type="ARBA" id="ARBA00022741"/>
    </source>
</evidence>